<name>A0A061JJP9_STUST</name>
<dbReference type="InterPro" id="IPR001789">
    <property type="entry name" value="Sig_transdc_resp-reg_receiver"/>
</dbReference>
<organism evidence="4 5">
    <name type="scientific">Stutzerimonas stutzeri KOS6</name>
    <dbReference type="NCBI Taxonomy" id="1218352"/>
    <lineage>
        <taxon>Bacteria</taxon>
        <taxon>Pseudomonadati</taxon>
        <taxon>Pseudomonadota</taxon>
        <taxon>Gammaproteobacteria</taxon>
        <taxon>Pseudomonadales</taxon>
        <taxon>Pseudomonadaceae</taxon>
        <taxon>Stutzerimonas</taxon>
    </lineage>
</organism>
<accession>A0A061JJP9</accession>
<sequence>MPDGCRGFAILESENGKFNRETSDQKEKKAEQLAILVVEDDPLVRLTTGSMLDELGHKYIEVESGEEAVQLLDEKAIDLVITDFSMRQMTGGELIERIIKYHPRVAAILASGNPIHAINVDAIALHKPYFTNDLEYAIREALKKQRDQERRPPLKYAN</sequence>
<evidence type="ECO:0000259" key="3">
    <source>
        <dbReference type="PROSITE" id="PS50110"/>
    </source>
</evidence>
<keyword evidence="1 2" id="KW-0597">Phosphoprotein</keyword>
<dbReference type="CDD" id="cd00156">
    <property type="entry name" value="REC"/>
    <property type="match status" value="1"/>
</dbReference>
<dbReference type="PANTHER" id="PTHR44591:SF21">
    <property type="entry name" value="TWO-COMPONENT RESPONSE REGULATOR"/>
    <property type="match status" value="1"/>
</dbReference>
<dbReference type="GO" id="GO:0000160">
    <property type="term" value="P:phosphorelay signal transduction system"/>
    <property type="evidence" value="ECO:0007669"/>
    <property type="project" value="InterPro"/>
</dbReference>
<dbReference type="OrthoDB" id="9800897at2"/>
<feature type="domain" description="Response regulatory" evidence="3">
    <location>
        <begin position="34"/>
        <end position="142"/>
    </location>
</feature>
<gene>
    <name evidence="4" type="ORF">B597_019860</name>
</gene>
<dbReference type="PANTHER" id="PTHR44591">
    <property type="entry name" value="STRESS RESPONSE REGULATOR PROTEIN 1"/>
    <property type="match status" value="1"/>
</dbReference>
<feature type="modified residue" description="4-aspartylphosphate" evidence="2">
    <location>
        <position position="83"/>
    </location>
</feature>
<evidence type="ECO:0000256" key="1">
    <source>
        <dbReference type="ARBA" id="ARBA00022553"/>
    </source>
</evidence>
<dbReference type="eggNOG" id="COG0784">
    <property type="taxonomic scope" value="Bacteria"/>
</dbReference>
<evidence type="ECO:0000256" key="2">
    <source>
        <dbReference type="PROSITE-ProRule" id="PRU00169"/>
    </source>
</evidence>
<dbReference type="Gene3D" id="3.40.50.2300">
    <property type="match status" value="1"/>
</dbReference>
<evidence type="ECO:0000313" key="4">
    <source>
        <dbReference type="EMBL" id="EWC39512.1"/>
    </source>
</evidence>
<dbReference type="HOGENOM" id="CLU_000445_69_8_6"/>
<dbReference type="SMART" id="SM00448">
    <property type="entry name" value="REC"/>
    <property type="match status" value="1"/>
</dbReference>
<proteinExistence type="predicted"/>
<reference evidence="4 5" key="1">
    <citation type="journal article" date="2013" name="Genome Announc.">
        <title>Draft Genome of the Nitrogen-Fixing Bacterium Pseudomonas stutzeri Strain KOS6 Isolated from Industrial Hydrocarbon Sludge.</title>
        <authorList>
            <person name="Grigoryeva T.V."/>
            <person name="Laikov A.V."/>
            <person name="Naumova R.P."/>
            <person name="Manolov A.I."/>
            <person name="Larin A.K."/>
            <person name="Karpova I.Y."/>
            <person name="Semashko T.A."/>
            <person name="Alexeev D.G."/>
            <person name="Kostryukova E.S."/>
            <person name="Muller R."/>
            <person name="Govorun V.M."/>
        </authorList>
    </citation>
    <scope>NUCLEOTIDE SEQUENCE [LARGE SCALE GENOMIC DNA]</scope>
    <source>
        <strain evidence="4 5">KOS6</strain>
    </source>
</reference>
<dbReference type="InterPro" id="IPR050595">
    <property type="entry name" value="Bact_response_regulator"/>
</dbReference>
<dbReference type="Pfam" id="PF00072">
    <property type="entry name" value="Response_reg"/>
    <property type="match status" value="1"/>
</dbReference>
<protein>
    <recommendedName>
        <fullName evidence="3">Response regulatory domain-containing protein</fullName>
    </recommendedName>
</protein>
<dbReference type="Proteomes" id="UP000026923">
    <property type="component" value="Unassembled WGS sequence"/>
</dbReference>
<comment type="caution">
    <text evidence="4">The sequence shown here is derived from an EMBL/GenBank/DDBJ whole genome shotgun (WGS) entry which is preliminary data.</text>
</comment>
<dbReference type="PROSITE" id="PS50110">
    <property type="entry name" value="RESPONSE_REGULATORY"/>
    <property type="match status" value="1"/>
</dbReference>
<evidence type="ECO:0000313" key="5">
    <source>
        <dbReference type="Proteomes" id="UP000026923"/>
    </source>
</evidence>
<dbReference type="InterPro" id="IPR011006">
    <property type="entry name" value="CheY-like_superfamily"/>
</dbReference>
<dbReference type="AlphaFoldDB" id="A0A061JJP9"/>
<dbReference type="SUPFAM" id="SSF52172">
    <property type="entry name" value="CheY-like"/>
    <property type="match status" value="1"/>
</dbReference>
<dbReference type="EMBL" id="AMCZ02000037">
    <property type="protein sequence ID" value="EWC39512.1"/>
    <property type="molecule type" value="Genomic_DNA"/>
</dbReference>